<dbReference type="Proteomes" id="UP000729733">
    <property type="component" value="Unassembled WGS sequence"/>
</dbReference>
<dbReference type="RefSeq" id="WP_229642645.1">
    <property type="nucleotide sequence ID" value="NZ_JADWDC010000092.1"/>
</dbReference>
<feature type="repeat" description="TPR" evidence="3">
    <location>
        <begin position="209"/>
        <end position="242"/>
    </location>
</feature>
<dbReference type="PANTHER" id="PTHR44858">
    <property type="entry name" value="TETRATRICOPEPTIDE REPEAT PROTEIN 6"/>
    <property type="match status" value="1"/>
</dbReference>
<proteinExistence type="predicted"/>
<dbReference type="SUPFAM" id="SSF48452">
    <property type="entry name" value="TPR-like"/>
    <property type="match status" value="1"/>
</dbReference>
<keyword evidence="2 3" id="KW-0802">TPR repeat</keyword>
<dbReference type="Pfam" id="PF13181">
    <property type="entry name" value="TPR_8"/>
    <property type="match status" value="1"/>
</dbReference>
<evidence type="ECO:0000256" key="3">
    <source>
        <dbReference type="PROSITE-ProRule" id="PRU00339"/>
    </source>
</evidence>
<comment type="caution">
    <text evidence="5">The sequence shown here is derived from an EMBL/GenBank/DDBJ whole genome shotgun (WGS) entry which is preliminary data.</text>
</comment>
<dbReference type="InterPro" id="IPR050498">
    <property type="entry name" value="Ycf3"/>
</dbReference>
<dbReference type="Pfam" id="PF00515">
    <property type="entry name" value="TPR_1"/>
    <property type="match status" value="1"/>
</dbReference>
<reference evidence="5" key="1">
    <citation type="journal article" date="2021" name="Antonie Van Leeuwenhoek">
        <title>Draft genome and description of Waterburya agarophytonicola gen. nov. sp. nov. (Pleurocapsales, Cyanobacteria): a seaweed symbiont.</title>
        <authorList>
            <person name="Bonthond G."/>
            <person name="Shalygin S."/>
            <person name="Bayer T."/>
            <person name="Weinberger F."/>
        </authorList>
    </citation>
    <scope>NUCLEOTIDE SEQUENCE</scope>
    <source>
        <strain evidence="5">KI4</strain>
    </source>
</reference>
<gene>
    <name evidence="5" type="ORF">I4641_21535</name>
</gene>
<keyword evidence="4" id="KW-0732">Signal</keyword>
<name>A0A964FI11_9CYAN</name>
<keyword evidence="6" id="KW-1185">Reference proteome</keyword>
<protein>
    <submittedName>
        <fullName evidence="5">Tetratricopeptide repeat protein</fullName>
    </submittedName>
</protein>
<feature type="chain" id="PRO_5037880286" evidence="4">
    <location>
        <begin position="28"/>
        <end position="301"/>
    </location>
</feature>
<dbReference type="InterPro" id="IPR019734">
    <property type="entry name" value="TPR_rpt"/>
</dbReference>
<dbReference type="EMBL" id="JADWDC010000092">
    <property type="protein sequence ID" value="MCC0179546.1"/>
    <property type="molecule type" value="Genomic_DNA"/>
</dbReference>
<dbReference type="PROSITE" id="PS50005">
    <property type="entry name" value="TPR"/>
    <property type="match status" value="4"/>
</dbReference>
<sequence>MAVLQRFLLSSFIAIALFFGFNPSVVAASPANIADVFHQGINHLRQQNYQSALVDFTQVINSQDKLVGAAYSNRCLVNLQLHNNTAAQTDCLLAIKYNAHNLEAYLNLGLAYHRQGKYQQAIAQNQEILQQDRQNYRAYYNRGLAYSALADYKQAIADYQMALVYSTESNPESKSLIYNDLALAYMMREENEPAILNFTQAIALDSYNDNAYYNRGCAYHQQRRYLLAISDFNQAIKLNPNFTQAYVHRGILNHQIGIRHTALKDLNLALEQYQHQNNQEQFQAIFNLKQQFFDTQPSQIA</sequence>
<dbReference type="SMART" id="SM00028">
    <property type="entry name" value="TPR"/>
    <property type="match status" value="7"/>
</dbReference>
<feature type="repeat" description="TPR" evidence="3">
    <location>
        <begin position="175"/>
        <end position="208"/>
    </location>
</feature>
<dbReference type="Gene3D" id="1.25.40.10">
    <property type="entry name" value="Tetratricopeptide repeat domain"/>
    <property type="match status" value="3"/>
</dbReference>
<evidence type="ECO:0000256" key="2">
    <source>
        <dbReference type="ARBA" id="ARBA00022803"/>
    </source>
</evidence>
<feature type="repeat" description="TPR" evidence="3">
    <location>
        <begin position="136"/>
        <end position="169"/>
    </location>
</feature>
<keyword evidence="1" id="KW-0677">Repeat</keyword>
<accession>A0A964FI11</accession>
<dbReference type="Pfam" id="PF13432">
    <property type="entry name" value="TPR_16"/>
    <property type="match status" value="1"/>
</dbReference>
<dbReference type="AlphaFoldDB" id="A0A964FI11"/>
<feature type="signal peptide" evidence="4">
    <location>
        <begin position="1"/>
        <end position="27"/>
    </location>
</feature>
<evidence type="ECO:0000313" key="6">
    <source>
        <dbReference type="Proteomes" id="UP000729733"/>
    </source>
</evidence>
<organism evidence="5 6">
    <name type="scientific">Waterburya agarophytonicola KI4</name>
    <dbReference type="NCBI Taxonomy" id="2874699"/>
    <lineage>
        <taxon>Bacteria</taxon>
        <taxon>Bacillati</taxon>
        <taxon>Cyanobacteriota</taxon>
        <taxon>Cyanophyceae</taxon>
        <taxon>Pleurocapsales</taxon>
        <taxon>Hyellaceae</taxon>
        <taxon>Waterburya</taxon>
        <taxon>Waterburya agarophytonicola</taxon>
    </lineage>
</organism>
<dbReference type="PANTHER" id="PTHR44858:SF1">
    <property type="entry name" value="UDP-N-ACETYLGLUCOSAMINE--PEPTIDE N-ACETYLGLUCOSAMINYLTRANSFERASE SPINDLY-RELATED"/>
    <property type="match status" value="1"/>
</dbReference>
<evidence type="ECO:0000313" key="5">
    <source>
        <dbReference type="EMBL" id="MCC0179546.1"/>
    </source>
</evidence>
<evidence type="ECO:0000256" key="4">
    <source>
        <dbReference type="SAM" id="SignalP"/>
    </source>
</evidence>
<evidence type="ECO:0000256" key="1">
    <source>
        <dbReference type="ARBA" id="ARBA00022737"/>
    </source>
</evidence>
<feature type="repeat" description="TPR" evidence="3">
    <location>
        <begin position="102"/>
        <end position="135"/>
    </location>
</feature>
<dbReference type="InterPro" id="IPR011990">
    <property type="entry name" value="TPR-like_helical_dom_sf"/>
</dbReference>
<dbReference type="PROSITE" id="PS50293">
    <property type="entry name" value="TPR_REGION"/>
    <property type="match status" value="1"/>
</dbReference>